<proteinExistence type="predicted"/>
<feature type="compositionally biased region" description="Acidic residues" evidence="1">
    <location>
        <begin position="392"/>
        <end position="423"/>
    </location>
</feature>
<dbReference type="EMBL" id="AJIL01000092">
    <property type="protein sequence ID" value="KNE95716.1"/>
    <property type="molecule type" value="Genomic_DNA"/>
</dbReference>
<dbReference type="PANTHER" id="PTHR45125:SF3">
    <property type="entry name" value="NO-APICAL-MERISTEM-ASSOCIATED CARBOXY-TERMINAL DOMAIN PROTEIN"/>
    <property type="match status" value="1"/>
</dbReference>
<reference evidence="4" key="1">
    <citation type="submission" date="2014-03" db="EMBL/GenBank/DDBJ databases">
        <title>The Genome Sequence of Puccinia striiformis f. sp. tritici PST-78.</title>
        <authorList>
            <consortium name="The Broad Institute Genome Sequencing Platform"/>
            <person name="Cuomo C."/>
            <person name="Hulbert S."/>
            <person name="Chen X."/>
            <person name="Walker B."/>
            <person name="Young S.K."/>
            <person name="Zeng Q."/>
            <person name="Gargeya S."/>
            <person name="Fitzgerald M."/>
            <person name="Haas B."/>
            <person name="Abouelleil A."/>
            <person name="Alvarado L."/>
            <person name="Arachchi H.M."/>
            <person name="Berlin A.M."/>
            <person name="Chapman S.B."/>
            <person name="Goldberg J."/>
            <person name="Griggs A."/>
            <person name="Gujja S."/>
            <person name="Hansen M."/>
            <person name="Howarth C."/>
            <person name="Imamovic A."/>
            <person name="Larimer J."/>
            <person name="McCowan C."/>
            <person name="Montmayeur A."/>
            <person name="Murphy C."/>
            <person name="Neiman D."/>
            <person name="Pearson M."/>
            <person name="Priest M."/>
            <person name="Roberts A."/>
            <person name="Saif S."/>
            <person name="Shea T."/>
            <person name="Sisk P."/>
            <person name="Sykes S."/>
            <person name="Wortman J."/>
            <person name="Nusbaum C."/>
            <person name="Birren B."/>
        </authorList>
    </citation>
    <scope>NUCLEOTIDE SEQUENCE [LARGE SCALE GENOMIC DNA]</scope>
    <source>
        <strain evidence="4">race PST-78</strain>
    </source>
</reference>
<feature type="region of interest" description="Disordered" evidence="1">
    <location>
        <begin position="356"/>
        <end position="423"/>
    </location>
</feature>
<evidence type="ECO:0000256" key="1">
    <source>
        <dbReference type="SAM" id="MobiDB-lite"/>
    </source>
</evidence>
<sequence length="423" mass="48178">MQPPSKKKKTASKKAPPKESSSQKATTTPSQKVTTDSEKPINKSSDEQTTADQALLSEINDSKASRKHNYRDDEDVQICKSWLEVSQDPLNSTNQASDTFWTRVEEHYTSVKIDSSRSWSSIKSRWQILQHAVNKFCGCVKQVDLANKSGTTVEDRFLCAMKLYQAISVTGKKMKKPKKPSKFTHMACYHVLSKAEKWKQLCEELNCKKKEEDFKKKEQSEIPTPSTPSADSRTGATLSSDAPIDDATSDTSTVRSNQTVCAMGNKKAKDLAAKLREDKKFKDDLLAVHCDLAKQTKSQNNIFADQQEALTTLADNSIMQTDLAKVSETSRPFYEWQQMKVLDKIKREQDEYKKQKELKEAKEQKAKEEAEKRLRREAKRTQEKERNRETREEEEEMGEEEGEEEGIVGDGDDGDDDDDEEDF</sequence>
<accession>A0A0L0V943</accession>
<dbReference type="InterPro" id="IPR029466">
    <property type="entry name" value="NAM-associated_C"/>
</dbReference>
<feature type="compositionally biased region" description="Basic and acidic residues" evidence="1">
    <location>
        <begin position="356"/>
        <end position="391"/>
    </location>
</feature>
<comment type="caution">
    <text evidence="3">The sequence shown here is derived from an EMBL/GenBank/DDBJ whole genome shotgun (WGS) entry which is preliminary data.</text>
</comment>
<dbReference type="PANTHER" id="PTHR45125">
    <property type="entry name" value="F21J9.4-RELATED"/>
    <property type="match status" value="1"/>
</dbReference>
<feature type="domain" description="No apical meristem-associated C-terminal" evidence="2">
    <location>
        <begin position="182"/>
        <end position="340"/>
    </location>
</feature>
<organism evidence="3 4">
    <name type="scientific">Puccinia striiformis f. sp. tritici PST-78</name>
    <dbReference type="NCBI Taxonomy" id="1165861"/>
    <lineage>
        <taxon>Eukaryota</taxon>
        <taxon>Fungi</taxon>
        <taxon>Dikarya</taxon>
        <taxon>Basidiomycota</taxon>
        <taxon>Pucciniomycotina</taxon>
        <taxon>Pucciniomycetes</taxon>
        <taxon>Pucciniales</taxon>
        <taxon>Pucciniaceae</taxon>
        <taxon>Puccinia</taxon>
    </lineage>
</organism>
<feature type="compositionally biased region" description="Basic and acidic residues" evidence="1">
    <location>
        <begin position="35"/>
        <end position="46"/>
    </location>
</feature>
<dbReference type="OrthoDB" id="2507429at2759"/>
<gene>
    <name evidence="3" type="ORF">PSTG_10934</name>
</gene>
<feature type="compositionally biased region" description="Basic residues" evidence="1">
    <location>
        <begin position="1"/>
        <end position="12"/>
    </location>
</feature>
<protein>
    <recommendedName>
        <fullName evidence="2">No apical meristem-associated C-terminal domain-containing protein</fullName>
    </recommendedName>
</protein>
<name>A0A0L0V943_9BASI</name>
<evidence type="ECO:0000313" key="4">
    <source>
        <dbReference type="Proteomes" id="UP000054564"/>
    </source>
</evidence>
<feature type="compositionally biased region" description="Polar residues" evidence="1">
    <location>
        <begin position="221"/>
        <end position="240"/>
    </location>
</feature>
<feature type="region of interest" description="Disordered" evidence="1">
    <location>
        <begin position="213"/>
        <end position="256"/>
    </location>
</feature>
<feature type="region of interest" description="Disordered" evidence="1">
    <location>
        <begin position="1"/>
        <end position="53"/>
    </location>
</feature>
<dbReference type="Proteomes" id="UP000054564">
    <property type="component" value="Unassembled WGS sequence"/>
</dbReference>
<dbReference type="AlphaFoldDB" id="A0A0L0V943"/>
<keyword evidence="4" id="KW-1185">Reference proteome</keyword>
<evidence type="ECO:0000259" key="2">
    <source>
        <dbReference type="Pfam" id="PF14303"/>
    </source>
</evidence>
<dbReference type="Pfam" id="PF14303">
    <property type="entry name" value="NAM-associated"/>
    <property type="match status" value="1"/>
</dbReference>
<evidence type="ECO:0000313" key="3">
    <source>
        <dbReference type="EMBL" id="KNE95716.1"/>
    </source>
</evidence>